<dbReference type="GO" id="GO:0000976">
    <property type="term" value="F:transcription cis-regulatory region binding"/>
    <property type="evidence" value="ECO:0007669"/>
    <property type="project" value="TreeGrafter"/>
</dbReference>
<comment type="function">
    <text evidence="7">Repressor involved in choline regulation of the bet genes.</text>
</comment>
<dbReference type="HAMAP" id="MF_00768">
    <property type="entry name" value="HTH_type_BetI"/>
    <property type="match status" value="1"/>
</dbReference>
<keyword evidence="2 7" id="KW-0678">Repressor</keyword>
<dbReference type="Gene3D" id="1.10.357.10">
    <property type="entry name" value="Tetracycline Repressor, domain 2"/>
    <property type="match status" value="1"/>
</dbReference>
<comment type="pathway">
    <text evidence="1 7">Amine and polyamine biosynthesis; betaine biosynthesis via choline pathway [regulation].</text>
</comment>
<evidence type="ECO:0000256" key="8">
    <source>
        <dbReference type="PROSITE-ProRule" id="PRU00335"/>
    </source>
</evidence>
<evidence type="ECO:0000256" key="5">
    <source>
        <dbReference type="ARBA" id="ARBA00023163"/>
    </source>
</evidence>
<keyword evidence="3 7" id="KW-0805">Transcription regulation</keyword>
<keyword evidence="4 7" id="KW-0238">DNA-binding</keyword>
<dbReference type="InterPro" id="IPR039538">
    <property type="entry name" value="BetI_C"/>
</dbReference>
<dbReference type="AlphaFoldDB" id="A0A4R6AUK5"/>
<evidence type="ECO:0000256" key="2">
    <source>
        <dbReference type="ARBA" id="ARBA00022491"/>
    </source>
</evidence>
<evidence type="ECO:0000256" key="6">
    <source>
        <dbReference type="ARBA" id="ARBA00024936"/>
    </source>
</evidence>
<keyword evidence="11" id="KW-1185">Reference proteome</keyword>
<dbReference type="RefSeq" id="WP_133342965.1">
    <property type="nucleotide sequence ID" value="NZ_SMZO01000022.1"/>
</dbReference>
<dbReference type="Proteomes" id="UP000294562">
    <property type="component" value="Unassembled WGS sequence"/>
</dbReference>
<evidence type="ECO:0000256" key="1">
    <source>
        <dbReference type="ARBA" id="ARBA00004719"/>
    </source>
</evidence>
<dbReference type="Pfam" id="PF00440">
    <property type="entry name" value="TetR_N"/>
    <property type="match status" value="1"/>
</dbReference>
<keyword evidence="5 7" id="KW-0804">Transcription</keyword>
<dbReference type="GO" id="GO:0045892">
    <property type="term" value="P:negative regulation of DNA-templated transcription"/>
    <property type="evidence" value="ECO:0007669"/>
    <property type="project" value="UniProtKB-UniRule"/>
</dbReference>
<dbReference type="PANTHER" id="PTHR30055:SF234">
    <property type="entry name" value="HTH-TYPE TRANSCRIPTIONAL REGULATOR BETI"/>
    <property type="match status" value="1"/>
</dbReference>
<protein>
    <recommendedName>
        <fullName evidence="7">HTH-type transcriptional regulator BetI</fullName>
    </recommendedName>
</protein>
<evidence type="ECO:0000313" key="11">
    <source>
        <dbReference type="Proteomes" id="UP000294562"/>
    </source>
</evidence>
<dbReference type="GO" id="GO:0003700">
    <property type="term" value="F:DNA-binding transcription factor activity"/>
    <property type="evidence" value="ECO:0007669"/>
    <property type="project" value="UniProtKB-UniRule"/>
</dbReference>
<dbReference type="PROSITE" id="PS01081">
    <property type="entry name" value="HTH_TETR_1"/>
    <property type="match status" value="1"/>
</dbReference>
<dbReference type="InterPro" id="IPR036271">
    <property type="entry name" value="Tet_transcr_reg_TetR-rel_C_sf"/>
</dbReference>
<evidence type="ECO:0000256" key="4">
    <source>
        <dbReference type="ARBA" id="ARBA00023125"/>
    </source>
</evidence>
<reference evidence="10 11" key="1">
    <citation type="submission" date="2019-03" db="EMBL/GenBank/DDBJ databases">
        <title>Rhodobacteraceae bacterium SM1902, a new member of the family Rhodobacteraceae isolated from Yantai.</title>
        <authorList>
            <person name="Sun Y."/>
        </authorList>
    </citation>
    <scope>NUCLEOTIDE SEQUENCE [LARGE SCALE GENOMIC DNA]</scope>
    <source>
        <strain evidence="10 11">SM1902</strain>
    </source>
</reference>
<evidence type="ECO:0000313" key="10">
    <source>
        <dbReference type="EMBL" id="TDL87747.1"/>
    </source>
</evidence>
<evidence type="ECO:0000256" key="7">
    <source>
        <dbReference type="HAMAP-Rule" id="MF_00768"/>
    </source>
</evidence>
<dbReference type="InterPro" id="IPR017757">
    <property type="entry name" value="Tscrpt_rep_BetI"/>
</dbReference>
<sequence length="201" mass="21898">MARANVSALRKSALIAATVDQIGKTGSLEVTVSQIARKAGVSSALAHHYFGSKEQLFLAAMRAVLSEFGNEVRAERSGLVAPRDRVDAIVRTCFSPTNFQPEVVAAWLNFYVLAQTSDQAHRLLRVYQRRLHSNLLAELRPLAGPDAVQVAQTVAALIDGFYIRQALRNESLDATASIGLVTGYLDAILCTTTHHREAQRA</sequence>
<evidence type="ECO:0000259" key="9">
    <source>
        <dbReference type="PROSITE" id="PS50977"/>
    </source>
</evidence>
<dbReference type="UniPathway" id="UPA00529"/>
<dbReference type="InterPro" id="IPR009057">
    <property type="entry name" value="Homeodomain-like_sf"/>
</dbReference>
<dbReference type="InterPro" id="IPR023772">
    <property type="entry name" value="DNA-bd_HTH_TetR-type_CS"/>
</dbReference>
<feature type="DNA-binding region" description="H-T-H motif" evidence="7 8">
    <location>
        <begin position="31"/>
        <end position="50"/>
    </location>
</feature>
<accession>A0A4R6AUK5</accession>
<proteinExistence type="inferred from homology"/>
<organism evidence="10 11">
    <name type="scientific">Meridianimarinicoccus aquatilis</name>
    <dbReference type="NCBI Taxonomy" id="2552766"/>
    <lineage>
        <taxon>Bacteria</taxon>
        <taxon>Pseudomonadati</taxon>
        <taxon>Pseudomonadota</taxon>
        <taxon>Alphaproteobacteria</taxon>
        <taxon>Rhodobacterales</taxon>
        <taxon>Paracoccaceae</taxon>
        <taxon>Meridianimarinicoccus</taxon>
    </lineage>
</organism>
<dbReference type="PROSITE" id="PS50977">
    <property type="entry name" value="HTH_TETR_2"/>
    <property type="match status" value="1"/>
</dbReference>
<name>A0A4R6AUK5_9RHOB</name>
<dbReference type="NCBIfam" id="NF001978">
    <property type="entry name" value="PRK00767.1"/>
    <property type="match status" value="1"/>
</dbReference>
<dbReference type="Pfam" id="PF13977">
    <property type="entry name" value="TetR_C_6"/>
    <property type="match status" value="1"/>
</dbReference>
<comment type="function">
    <text evidence="6">Repressor involved in the biosynthesis of the osmoprotectant glycine betaine. It represses transcription of the choline transporter BetT and the genes of BetAB involved in the synthesis of glycine betaine.</text>
</comment>
<dbReference type="InterPro" id="IPR050109">
    <property type="entry name" value="HTH-type_TetR-like_transc_reg"/>
</dbReference>
<gene>
    <name evidence="7 10" type="primary">betI</name>
    <name evidence="10" type="ORF">E2L05_11015</name>
</gene>
<evidence type="ECO:0000256" key="3">
    <source>
        <dbReference type="ARBA" id="ARBA00023015"/>
    </source>
</evidence>
<dbReference type="SUPFAM" id="SSF46689">
    <property type="entry name" value="Homeodomain-like"/>
    <property type="match status" value="1"/>
</dbReference>
<comment type="caution">
    <text evidence="10">The sequence shown here is derived from an EMBL/GenBank/DDBJ whole genome shotgun (WGS) entry which is preliminary data.</text>
</comment>
<dbReference type="PANTHER" id="PTHR30055">
    <property type="entry name" value="HTH-TYPE TRANSCRIPTIONAL REGULATOR RUTR"/>
    <property type="match status" value="1"/>
</dbReference>
<dbReference type="EMBL" id="SMZO01000022">
    <property type="protein sequence ID" value="TDL87747.1"/>
    <property type="molecule type" value="Genomic_DNA"/>
</dbReference>
<dbReference type="SUPFAM" id="SSF48498">
    <property type="entry name" value="Tetracyclin repressor-like, C-terminal domain"/>
    <property type="match status" value="1"/>
</dbReference>
<dbReference type="NCBIfam" id="TIGR03384">
    <property type="entry name" value="betaine_BetI"/>
    <property type="match status" value="1"/>
</dbReference>
<feature type="domain" description="HTH tetR-type" evidence="9">
    <location>
        <begin position="8"/>
        <end position="68"/>
    </location>
</feature>
<dbReference type="OrthoDB" id="7618612at2"/>
<dbReference type="GO" id="GO:0019285">
    <property type="term" value="P:glycine betaine biosynthetic process from choline"/>
    <property type="evidence" value="ECO:0007669"/>
    <property type="project" value="UniProtKB-UniRule"/>
</dbReference>
<dbReference type="InterPro" id="IPR001647">
    <property type="entry name" value="HTH_TetR"/>
</dbReference>